<dbReference type="CDD" id="cd02022">
    <property type="entry name" value="DPCK"/>
    <property type="match status" value="1"/>
</dbReference>
<dbReference type="GO" id="GO:0004140">
    <property type="term" value="F:dephospho-CoA kinase activity"/>
    <property type="evidence" value="ECO:0007669"/>
    <property type="project" value="UniProtKB-UniRule"/>
</dbReference>
<protein>
    <recommendedName>
        <fullName evidence="3 4">Dephospho-CoA kinase</fullName>
        <ecNumber evidence="3 4">2.7.1.24</ecNumber>
    </recommendedName>
    <alternativeName>
        <fullName evidence="3">Dephosphocoenzyme A kinase</fullName>
    </alternativeName>
</protein>
<dbReference type="UniPathway" id="UPA00241">
    <property type="reaction ID" value="UER00356"/>
</dbReference>
<comment type="similarity">
    <text evidence="3">Belongs to the CoaE family.</text>
</comment>
<reference evidence="5 6" key="2">
    <citation type="journal article" date="2011" name="Stand. Genomic Sci.">
        <title>Complete genome sequence of Oceanithermus profundus type strain (506).</title>
        <authorList>
            <person name="Pati A."/>
            <person name="Zhang X."/>
            <person name="Lapidus A."/>
            <person name="Nolan M."/>
            <person name="Lucas S."/>
            <person name="Del Rio T.G."/>
            <person name="Tice H."/>
            <person name="Cheng J.F."/>
            <person name="Tapia R."/>
            <person name="Han C."/>
            <person name="Goodwin L."/>
            <person name="Pitluck S."/>
            <person name="Liolios K."/>
            <person name="Pagani I."/>
            <person name="Ivanova N."/>
            <person name="Mavromatis K."/>
            <person name="Chen A."/>
            <person name="Palaniappan K."/>
            <person name="Hauser L."/>
            <person name="Jeffries C.D."/>
            <person name="Brambilla E.M."/>
            <person name="Rohl A."/>
            <person name="Mwirichia R."/>
            <person name="Rohde M."/>
            <person name="Tindall B.J."/>
            <person name="Sikorski J."/>
            <person name="Wirth R."/>
            <person name="Goker M."/>
            <person name="Woyke T."/>
            <person name="Detter J.C."/>
            <person name="Bristow J."/>
            <person name="Eisen J.A."/>
            <person name="Markowitz V."/>
            <person name="Hugenholtz P."/>
            <person name="Kyrpides N.C."/>
            <person name="Klenk H.P."/>
            <person name="Land M."/>
        </authorList>
    </citation>
    <scope>NUCLEOTIDE SEQUENCE [LARGE SCALE GENOMIC DNA]</scope>
    <source>
        <strain evidence="6">DSM 14977 / NBRC 100410 / VKM B-2274 / 506</strain>
    </source>
</reference>
<dbReference type="SUPFAM" id="SSF52540">
    <property type="entry name" value="P-loop containing nucleoside triphosphate hydrolases"/>
    <property type="match status" value="1"/>
</dbReference>
<dbReference type="GO" id="GO:0005737">
    <property type="term" value="C:cytoplasm"/>
    <property type="evidence" value="ECO:0007669"/>
    <property type="project" value="UniProtKB-SubCell"/>
</dbReference>
<dbReference type="STRING" id="670487.Ocepr_1084"/>
<evidence type="ECO:0000256" key="2">
    <source>
        <dbReference type="ARBA" id="ARBA00022840"/>
    </source>
</evidence>
<comment type="pathway">
    <text evidence="3">Cofactor biosynthesis; coenzyme A biosynthesis; CoA from (R)-pantothenate: step 5/5.</text>
</comment>
<gene>
    <name evidence="3" type="primary">coaE</name>
    <name evidence="5" type="ordered locus">Ocepr_1084</name>
</gene>
<dbReference type="OrthoDB" id="9812943at2"/>
<reference evidence="6" key="1">
    <citation type="submission" date="2010-11" db="EMBL/GenBank/DDBJ databases">
        <title>The complete sequence of chromosome of Oceanithermus profundus DSM 14977.</title>
        <authorList>
            <consortium name="US DOE Joint Genome Institute (JGI-PGF)"/>
            <person name="Lucas S."/>
            <person name="Copeland A."/>
            <person name="Lapidus A."/>
            <person name="Bruce D."/>
            <person name="Goodwin L."/>
            <person name="Pitluck S."/>
            <person name="Kyrpides N."/>
            <person name="Mavromatis K."/>
            <person name="Pagani I."/>
            <person name="Ivanova N."/>
            <person name="Zhang X."/>
            <person name="Brettin T."/>
            <person name="Detter J.C."/>
            <person name="Tapia R."/>
            <person name="Han C."/>
            <person name="Land M."/>
            <person name="Hauser L."/>
            <person name="Markowitz V."/>
            <person name="Cheng J.-F."/>
            <person name="Hugenholtz P."/>
            <person name="Woyke T."/>
            <person name="Wu D."/>
            <person name="Tindall B."/>
            <person name="Faehnrich R."/>
            <person name="Brambilla E."/>
            <person name="Klenk H.-P."/>
            <person name="Eisen J.A."/>
        </authorList>
    </citation>
    <scope>NUCLEOTIDE SEQUENCE [LARGE SCALE GENOMIC DNA]</scope>
    <source>
        <strain evidence="6">DSM 14977 / NBRC 100410 / VKM B-2274 / 506</strain>
    </source>
</reference>
<evidence type="ECO:0000313" key="6">
    <source>
        <dbReference type="Proteomes" id="UP000008722"/>
    </source>
</evidence>
<keyword evidence="1 3" id="KW-0547">Nucleotide-binding</keyword>
<accession>E4U7U2</accession>
<dbReference type="GO" id="GO:0015937">
    <property type="term" value="P:coenzyme A biosynthetic process"/>
    <property type="evidence" value="ECO:0007669"/>
    <property type="project" value="UniProtKB-UniRule"/>
</dbReference>
<comment type="subcellular location">
    <subcellularLocation>
        <location evidence="3">Cytoplasm</location>
    </subcellularLocation>
</comment>
<dbReference type="NCBIfam" id="TIGR00152">
    <property type="entry name" value="dephospho-CoA kinase"/>
    <property type="match status" value="1"/>
</dbReference>
<evidence type="ECO:0000256" key="4">
    <source>
        <dbReference type="NCBIfam" id="TIGR00152"/>
    </source>
</evidence>
<organism evidence="5 6">
    <name type="scientific">Oceanithermus profundus (strain DSM 14977 / NBRC 100410 / VKM B-2274 / 506)</name>
    <dbReference type="NCBI Taxonomy" id="670487"/>
    <lineage>
        <taxon>Bacteria</taxon>
        <taxon>Thermotogati</taxon>
        <taxon>Deinococcota</taxon>
        <taxon>Deinococci</taxon>
        <taxon>Thermales</taxon>
        <taxon>Thermaceae</taxon>
        <taxon>Oceanithermus</taxon>
    </lineage>
</organism>
<keyword evidence="6" id="KW-1185">Reference proteome</keyword>
<dbReference type="InterPro" id="IPR001977">
    <property type="entry name" value="Depp_CoAkinase"/>
</dbReference>
<dbReference type="HOGENOM" id="CLU_057180_1_1_0"/>
<dbReference type="AlphaFoldDB" id="E4U7U2"/>
<dbReference type="PANTHER" id="PTHR10695">
    <property type="entry name" value="DEPHOSPHO-COA KINASE-RELATED"/>
    <property type="match status" value="1"/>
</dbReference>
<keyword evidence="3" id="KW-0173">Coenzyme A biosynthesis</keyword>
<dbReference type="Proteomes" id="UP000008722">
    <property type="component" value="Chromosome"/>
</dbReference>
<evidence type="ECO:0000256" key="1">
    <source>
        <dbReference type="ARBA" id="ARBA00022741"/>
    </source>
</evidence>
<dbReference type="eggNOG" id="COG0237">
    <property type="taxonomic scope" value="Bacteria"/>
</dbReference>
<proteinExistence type="inferred from homology"/>
<dbReference type="PANTHER" id="PTHR10695:SF46">
    <property type="entry name" value="BIFUNCTIONAL COENZYME A SYNTHASE-RELATED"/>
    <property type="match status" value="1"/>
</dbReference>
<dbReference type="EC" id="2.7.1.24" evidence="3 4"/>
<keyword evidence="3 5" id="KW-0808">Transferase</keyword>
<keyword evidence="3" id="KW-0963">Cytoplasm</keyword>
<dbReference type="HAMAP" id="MF_00376">
    <property type="entry name" value="Dephospho_CoA_kinase"/>
    <property type="match status" value="1"/>
</dbReference>
<dbReference type="RefSeq" id="WP_013457711.1">
    <property type="nucleotide sequence ID" value="NC_014761.1"/>
</dbReference>
<comment type="catalytic activity">
    <reaction evidence="3">
        <text>3'-dephospho-CoA + ATP = ADP + CoA + H(+)</text>
        <dbReference type="Rhea" id="RHEA:18245"/>
        <dbReference type="ChEBI" id="CHEBI:15378"/>
        <dbReference type="ChEBI" id="CHEBI:30616"/>
        <dbReference type="ChEBI" id="CHEBI:57287"/>
        <dbReference type="ChEBI" id="CHEBI:57328"/>
        <dbReference type="ChEBI" id="CHEBI:456216"/>
        <dbReference type="EC" id="2.7.1.24"/>
    </reaction>
</comment>
<dbReference type="GO" id="GO:0005524">
    <property type="term" value="F:ATP binding"/>
    <property type="evidence" value="ECO:0007669"/>
    <property type="project" value="UniProtKB-UniRule"/>
</dbReference>
<keyword evidence="3 5" id="KW-0418">Kinase</keyword>
<evidence type="ECO:0000313" key="5">
    <source>
        <dbReference type="EMBL" id="ADR36541.1"/>
    </source>
</evidence>
<sequence>MKVVGLTGNIGSGKTTVAHELERLGAEVIYADELAREARAALAPEICRAFPDACAEGRPDDRRLAQKVFADPAARRRLEAMIHPWVRRAVLQRLERLAQRETPPALVVLELPLLFETGWNPAPDGVLVVAAPDELRARRVAERSGLSLEEFRARDAAQLPQAEKVRRADWVIVNDGDLDALRAQVRRWYAEVVREGSA</sequence>
<dbReference type="Pfam" id="PF01121">
    <property type="entry name" value="CoaE"/>
    <property type="match status" value="1"/>
</dbReference>
<dbReference type="EMBL" id="CP002361">
    <property type="protein sequence ID" value="ADR36541.1"/>
    <property type="molecule type" value="Genomic_DNA"/>
</dbReference>
<name>E4U7U2_OCEP5</name>
<dbReference type="PROSITE" id="PS51219">
    <property type="entry name" value="DPCK"/>
    <property type="match status" value="1"/>
</dbReference>
<keyword evidence="2 3" id="KW-0067">ATP-binding</keyword>
<dbReference type="Gene3D" id="3.40.50.300">
    <property type="entry name" value="P-loop containing nucleotide triphosphate hydrolases"/>
    <property type="match status" value="1"/>
</dbReference>
<comment type="function">
    <text evidence="3">Catalyzes the phosphorylation of the 3'-hydroxyl group of dephosphocoenzyme A to form coenzyme A.</text>
</comment>
<dbReference type="KEGG" id="opr:Ocepr_1084"/>
<evidence type="ECO:0000256" key="3">
    <source>
        <dbReference type="HAMAP-Rule" id="MF_00376"/>
    </source>
</evidence>
<dbReference type="InterPro" id="IPR027417">
    <property type="entry name" value="P-loop_NTPase"/>
</dbReference>
<feature type="binding site" evidence="3">
    <location>
        <begin position="11"/>
        <end position="16"/>
    </location>
    <ligand>
        <name>ATP</name>
        <dbReference type="ChEBI" id="CHEBI:30616"/>
    </ligand>
</feature>